<organism evidence="1 2">
    <name type="scientific">Plesiocystis pacifica SIR-1</name>
    <dbReference type="NCBI Taxonomy" id="391625"/>
    <lineage>
        <taxon>Bacteria</taxon>
        <taxon>Pseudomonadati</taxon>
        <taxon>Myxococcota</taxon>
        <taxon>Polyangia</taxon>
        <taxon>Nannocystales</taxon>
        <taxon>Nannocystaceae</taxon>
        <taxon>Plesiocystis</taxon>
    </lineage>
</organism>
<dbReference type="AlphaFoldDB" id="A6GIT1"/>
<dbReference type="OrthoDB" id="4811652at2"/>
<gene>
    <name evidence="1" type="ORF">PPSIR1_14755</name>
</gene>
<protein>
    <submittedName>
        <fullName evidence="1">Uncharacterized protein</fullName>
    </submittedName>
</protein>
<dbReference type="STRING" id="391625.PPSIR1_14755"/>
<sequence length="779" mass="84162">MATEDRTRHDRLRGLLPRNYAVDPETSALGVVLEVLADELRDADFAIERALRDKWLATAAGPRRAVQVAVPDRWVLDERVPAILREAAILDAEATQLRVARVLAPEPRGPVRALSQSPRVLVGERLVAPEPADFADEAAMLARLQALLAPLGVATLTQAPSASTLSAEGDPPAPDEPDLRVKRLWARWLLPGEAFEAAIAPAGAFIAVVIVRGPLDDSSYRSAVDQILSDSLGFSGASSPALPKVSMVRPPEPLEHLGAALDLRRQPWETDAEAYRSRVRILAPMLTEGLATPKVMLAAVLTSLHAEPCPITERPDPDSTRGYGLPPKSLSRCAVCRGGGTPPPGSTCPLRDEATMQATITDNPRTRATLVRSRLEPYAEGGGRSLRVRNDSLFSARPEIILRVPEDADPETRVVPSFRSSTTGDEVVVPTILGPGDELTVRPASDHDPALPRHQQFWVDPPGGEAQLPPRVWIRRGSAGGGGFETVANTLFAAGPRFDQVRYSDAADPALFDEGSYDNVYLDEPAPTSTPTLTHFADTQLRITSPRLQPGTNDWTYQPLAKAALTSLLTDYEDEPEYAALALGLDLEAEPDFEAANTKVALELRWWTRPPARFRVRVPLEPAVIAAMGAGADVYMRAMIERVRPAGVYPLIDFALPPIVEALEPSVSFEGLDLRAFPSVEPEIQLDLAATFSEALEPSDASAFVGVHNVTLFDHSLFTDQGADLGIFDATRFDHSLLSGQGSNLGPLLNHSSFNEATFADQPVGEWDGPPTFNNAVFG</sequence>
<comment type="caution">
    <text evidence="1">The sequence shown here is derived from an EMBL/GenBank/DDBJ whole genome shotgun (WGS) entry which is preliminary data.</text>
</comment>
<reference evidence="1 2" key="1">
    <citation type="submission" date="2007-06" db="EMBL/GenBank/DDBJ databases">
        <authorList>
            <person name="Shimkets L."/>
            <person name="Ferriera S."/>
            <person name="Johnson J."/>
            <person name="Kravitz S."/>
            <person name="Beeson K."/>
            <person name="Sutton G."/>
            <person name="Rogers Y.-H."/>
            <person name="Friedman R."/>
            <person name="Frazier M."/>
            <person name="Venter J.C."/>
        </authorList>
    </citation>
    <scope>NUCLEOTIDE SEQUENCE [LARGE SCALE GENOMIC DNA]</scope>
    <source>
        <strain evidence="1 2">SIR-1</strain>
    </source>
</reference>
<name>A6GIT1_9BACT</name>
<dbReference type="Proteomes" id="UP000005801">
    <property type="component" value="Unassembled WGS sequence"/>
</dbReference>
<keyword evidence="2" id="KW-1185">Reference proteome</keyword>
<evidence type="ECO:0000313" key="1">
    <source>
        <dbReference type="EMBL" id="EDM74226.1"/>
    </source>
</evidence>
<dbReference type="EMBL" id="ABCS01000142">
    <property type="protein sequence ID" value="EDM74226.1"/>
    <property type="molecule type" value="Genomic_DNA"/>
</dbReference>
<evidence type="ECO:0000313" key="2">
    <source>
        <dbReference type="Proteomes" id="UP000005801"/>
    </source>
</evidence>
<accession>A6GIT1</accession>
<dbReference type="RefSeq" id="WP_006976617.1">
    <property type="nucleotide sequence ID" value="NZ_ABCS01000142.1"/>
</dbReference>
<proteinExistence type="predicted"/>